<proteinExistence type="inferred from homology"/>
<organism evidence="6">
    <name type="scientific">Clostridium paraputrificum</name>
    <dbReference type="NCBI Taxonomy" id="29363"/>
    <lineage>
        <taxon>Bacteria</taxon>
        <taxon>Bacillati</taxon>
        <taxon>Bacillota</taxon>
        <taxon>Clostridia</taxon>
        <taxon>Eubacteriales</taxon>
        <taxon>Clostridiaceae</taxon>
        <taxon>Clostridium</taxon>
    </lineage>
</organism>
<evidence type="ECO:0000256" key="4">
    <source>
        <dbReference type="ARBA" id="ARBA00023306"/>
    </source>
</evidence>
<keyword evidence="2 5" id="KW-0132">Cell division</keyword>
<dbReference type="PANTHER" id="PTHR34298:SF2">
    <property type="entry name" value="SEGREGATION AND CONDENSATION PROTEIN B"/>
    <property type="match status" value="1"/>
</dbReference>
<dbReference type="InterPro" id="IPR036388">
    <property type="entry name" value="WH-like_DNA-bd_sf"/>
</dbReference>
<evidence type="ECO:0000313" key="6">
    <source>
        <dbReference type="EMBL" id="VYU30091.1"/>
    </source>
</evidence>
<evidence type="ECO:0000256" key="2">
    <source>
        <dbReference type="ARBA" id="ARBA00022618"/>
    </source>
</evidence>
<dbReference type="GO" id="GO:0051301">
    <property type="term" value="P:cell division"/>
    <property type="evidence" value="ECO:0007669"/>
    <property type="project" value="UniProtKB-KW"/>
</dbReference>
<dbReference type="EMBL" id="CACRTV010000047">
    <property type="protein sequence ID" value="VYU30091.1"/>
    <property type="molecule type" value="Genomic_DNA"/>
</dbReference>
<protein>
    <recommendedName>
        <fullName evidence="5">Segregation and condensation protein B</fullName>
    </recommendedName>
</protein>
<evidence type="ECO:0000256" key="5">
    <source>
        <dbReference type="HAMAP-Rule" id="MF_01804"/>
    </source>
</evidence>
<keyword evidence="1 5" id="KW-0963">Cytoplasm</keyword>
<evidence type="ECO:0000256" key="3">
    <source>
        <dbReference type="ARBA" id="ARBA00022829"/>
    </source>
</evidence>
<comment type="subcellular location">
    <subcellularLocation>
        <location evidence="5">Cytoplasm</location>
    </subcellularLocation>
    <text evidence="5">Associated with two foci at the outer edges of the nucleoid region in young cells, and at four foci within both cell halves in older cells.</text>
</comment>
<dbReference type="GO" id="GO:0051304">
    <property type="term" value="P:chromosome separation"/>
    <property type="evidence" value="ECO:0007669"/>
    <property type="project" value="InterPro"/>
</dbReference>
<gene>
    <name evidence="5 6" type="primary">scpB</name>
    <name evidence="6" type="ORF">CPLFYP93_01917</name>
</gene>
<reference evidence="6" key="1">
    <citation type="submission" date="2019-11" db="EMBL/GenBank/DDBJ databases">
        <authorList>
            <person name="Feng L."/>
        </authorList>
    </citation>
    <scope>NUCLEOTIDE SEQUENCE</scope>
    <source>
        <strain evidence="6">CParaputrificumLFYP93</strain>
    </source>
</reference>
<dbReference type="NCBIfam" id="TIGR00281">
    <property type="entry name" value="SMC-Scp complex subunit ScpB"/>
    <property type="match status" value="1"/>
</dbReference>
<comment type="subunit">
    <text evidence="5">Homodimer. Homodimerization may be required to stabilize the binding of ScpA to the Smc head domains. Component of a cohesin-like complex composed of ScpA, ScpB and the Smc homodimer, in which ScpA and ScpB bind to the head domain of Smc. The presence of the three proteins is required for the association of the complex with DNA.</text>
</comment>
<dbReference type="AlphaFoldDB" id="A0A6N3DU48"/>
<dbReference type="Pfam" id="PF04079">
    <property type="entry name" value="SMC_ScpB"/>
    <property type="match status" value="1"/>
</dbReference>
<dbReference type="HAMAP" id="MF_01804">
    <property type="entry name" value="ScpB"/>
    <property type="match status" value="1"/>
</dbReference>
<dbReference type="InterPro" id="IPR005234">
    <property type="entry name" value="ScpB_csome_segregation"/>
</dbReference>
<comment type="function">
    <text evidence="5">Participates in chromosomal partition during cell division. May act via the formation of a condensin-like complex containing Smc and ScpA that pull DNA away from mid-cell into both cell halves.</text>
</comment>
<dbReference type="SUPFAM" id="SSF46785">
    <property type="entry name" value="Winged helix' DNA-binding domain"/>
    <property type="match status" value="2"/>
</dbReference>
<dbReference type="Gene3D" id="1.10.10.10">
    <property type="entry name" value="Winged helix-like DNA-binding domain superfamily/Winged helix DNA-binding domain"/>
    <property type="match status" value="2"/>
</dbReference>
<dbReference type="PANTHER" id="PTHR34298">
    <property type="entry name" value="SEGREGATION AND CONDENSATION PROTEIN B"/>
    <property type="match status" value="1"/>
</dbReference>
<keyword evidence="4 5" id="KW-0131">Cell cycle</keyword>
<comment type="similarity">
    <text evidence="5">Belongs to the ScpB family.</text>
</comment>
<dbReference type="PIRSF" id="PIRSF019345">
    <property type="entry name" value="ScpB"/>
    <property type="match status" value="1"/>
</dbReference>
<evidence type="ECO:0000256" key="1">
    <source>
        <dbReference type="ARBA" id="ARBA00022490"/>
    </source>
</evidence>
<dbReference type="GO" id="GO:0006260">
    <property type="term" value="P:DNA replication"/>
    <property type="evidence" value="ECO:0007669"/>
    <property type="project" value="UniProtKB-UniRule"/>
</dbReference>
<dbReference type="InterPro" id="IPR036390">
    <property type="entry name" value="WH_DNA-bd_sf"/>
</dbReference>
<sequence>MKGMKKRLNKFDIGQFEFKEVSRKDTQKGIIEAMLFVSGEPLSLRDIAINLEATPKYVEELLEEMIKEYDEISRGIKLISINGAYQLVTKAEHSDYIQKLLKKNKRQSLSQASLESLAIVAYKQPITRIDIDEIRGVKSDSALQKLIEKDLIKEVGRLEVPGRPILYGTTEEFLRQFGLHDLKELPSLDLYAVEEEELEEEIVLDSEE</sequence>
<accession>A0A6N3DU48</accession>
<dbReference type="GO" id="GO:0005737">
    <property type="term" value="C:cytoplasm"/>
    <property type="evidence" value="ECO:0007669"/>
    <property type="project" value="UniProtKB-SubCell"/>
</dbReference>
<keyword evidence="3 5" id="KW-0159">Chromosome partition</keyword>
<name>A0A6N3DU48_9CLOT</name>